<protein>
    <recommendedName>
        <fullName evidence="2">DUF7924 domain-containing protein</fullName>
    </recommendedName>
</protein>
<name>A0ABR4HL96_9EURO</name>
<dbReference type="PANTHER" id="PTHR42470">
    <property type="entry name" value="VAST DOMAIN-CONTAINING PROTEIN"/>
    <property type="match status" value="1"/>
</dbReference>
<dbReference type="Pfam" id="PF25545">
    <property type="entry name" value="DUF7924"/>
    <property type="match status" value="1"/>
</dbReference>
<dbReference type="Proteomes" id="UP001610334">
    <property type="component" value="Unassembled WGS sequence"/>
</dbReference>
<dbReference type="EMBL" id="JBFXLT010000027">
    <property type="protein sequence ID" value="KAL2815518.1"/>
    <property type="molecule type" value="Genomic_DNA"/>
</dbReference>
<evidence type="ECO:0000313" key="4">
    <source>
        <dbReference type="Proteomes" id="UP001610334"/>
    </source>
</evidence>
<evidence type="ECO:0000259" key="2">
    <source>
        <dbReference type="Pfam" id="PF25545"/>
    </source>
</evidence>
<comment type="caution">
    <text evidence="3">The sequence shown here is derived from an EMBL/GenBank/DDBJ whole genome shotgun (WGS) entry which is preliminary data.</text>
</comment>
<evidence type="ECO:0000256" key="1">
    <source>
        <dbReference type="SAM" id="MobiDB-lite"/>
    </source>
</evidence>
<dbReference type="PANTHER" id="PTHR42470:SF2">
    <property type="match status" value="1"/>
</dbReference>
<feature type="domain" description="DUF7924" evidence="2">
    <location>
        <begin position="1"/>
        <end position="89"/>
    </location>
</feature>
<proteinExistence type="predicted"/>
<feature type="compositionally biased region" description="Acidic residues" evidence="1">
    <location>
        <begin position="106"/>
        <end position="118"/>
    </location>
</feature>
<organism evidence="3 4">
    <name type="scientific">Aspergillus granulosus</name>
    <dbReference type="NCBI Taxonomy" id="176169"/>
    <lineage>
        <taxon>Eukaryota</taxon>
        <taxon>Fungi</taxon>
        <taxon>Dikarya</taxon>
        <taxon>Ascomycota</taxon>
        <taxon>Pezizomycotina</taxon>
        <taxon>Eurotiomycetes</taxon>
        <taxon>Eurotiomycetidae</taxon>
        <taxon>Eurotiales</taxon>
        <taxon>Aspergillaceae</taxon>
        <taxon>Aspergillus</taxon>
        <taxon>Aspergillus subgen. Nidulantes</taxon>
    </lineage>
</organism>
<dbReference type="InterPro" id="IPR057684">
    <property type="entry name" value="DUF7924"/>
</dbReference>
<reference evidence="3 4" key="1">
    <citation type="submission" date="2024-07" db="EMBL/GenBank/DDBJ databases">
        <title>Section-level genome sequencing and comparative genomics of Aspergillus sections Usti and Cavernicolus.</title>
        <authorList>
            <consortium name="Lawrence Berkeley National Laboratory"/>
            <person name="Nybo J.L."/>
            <person name="Vesth T.C."/>
            <person name="Theobald S."/>
            <person name="Frisvad J.C."/>
            <person name="Larsen T.O."/>
            <person name="Kjaerboelling I."/>
            <person name="Rothschild-Mancinelli K."/>
            <person name="Lyhne E.K."/>
            <person name="Kogle M.E."/>
            <person name="Barry K."/>
            <person name="Clum A."/>
            <person name="Na H."/>
            <person name="Ledsgaard L."/>
            <person name="Lin J."/>
            <person name="Lipzen A."/>
            <person name="Kuo A."/>
            <person name="Riley R."/>
            <person name="Mondo S."/>
            <person name="Labutti K."/>
            <person name="Haridas S."/>
            <person name="Pangalinan J."/>
            <person name="Salamov A.A."/>
            <person name="Simmons B.A."/>
            <person name="Magnuson J.K."/>
            <person name="Chen J."/>
            <person name="Drula E."/>
            <person name="Henrissat B."/>
            <person name="Wiebenga A."/>
            <person name="Lubbers R.J."/>
            <person name="Gomes A.C."/>
            <person name="Makela M.R."/>
            <person name="Stajich J."/>
            <person name="Grigoriev I.V."/>
            <person name="Mortensen U.H."/>
            <person name="De Vries R.P."/>
            <person name="Baker S.E."/>
            <person name="Andersen M.R."/>
        </authorList>
    </citation>
    <scope>NUCLEOTIDE SEQUENCE [LARGE SCALE GENOMIC DNA]</scope>
    <source>
        <strain evidence="3 4">CBS 588.65</strain>
    </source>
</reference>
<sequence>MALCIRAIVYLYKLVGGEILGFSMVHNSTAVRIYGHYPVINKNDGSVAYHHHNIATFVLKIDNRWKAYRFVMALYREWAPAHLERIRRVVDSLPEEINQAKPELGEGGDEYAIGEDEWPSQNLPDSTEWNPSRGGES</sequence>
<feature type="compositionally biased region" description="Polar residues" evidence="1">
    <location>
        <begin position="119"/>
        <end position="130"/>
    </location>
</feature>
<accession>A0ABR4HL96</accession>
<evidence type="ECO:0000313" key="3">
    <source>
        <dbReference type="EMBL" id="KAL2815518.1"/>
    </source>
</evidence>
<gene>
    <name evidence="3" type="ORF">BJX63DRAFT_430753</name>
</gene>
<feature type="region of interest" description="Disordered" evidence="1">
    <location>
        <begin position="98"/>
        <end position="137"/>
    </location>
</feature>
<keyword evidence="4" id="KW-1185">Reference proteome</keyword>